<feature type="region of interest" description="Disordered" evidence="1">
    <location>
        <begin position="22"/>
        <end position="54"/>
    </location>
</feature>
<feature type="non-terminal residue" evidence="2">
    <location>
        <position position="245"/>
    </location>
</feature>
<dbReference type="EMBL" id="KK718893">
    <property type="protein sequence ID" value="KFO59234.1"/>
    <property type="molecule type" value="Genomic_DNA"/>
</dbReference>
<feature type="compositionally biased region" description="Basic and acidic residues" evidence="1">
    <location>
        <begin position="41"/>
        <end position="54"/>
    </location>
</feature>
<organism evidence="2 3">
    <name type="scientific">Corvus brachyrhynchos</name>
    <name type="common">American crow</name>
    <dbReference type="NCBI Taxonomy" id="85066"/>
    <lineage>
        <taxon>Eukaryota</taxon>
        <taxon>Metazoa</taxon>
        <taxon>Chordata</taxon>
        <taxon>Craniata</taxon>
        <taxon>Vertebrata</taxon>
        <taxon>Euteleostomi</taxon>
        <taxon>Archelosauria</taxon>
        <taxon>Archosauria</taxon>
        <taxon>Dinosauria</taxon>
        <taxon>Saurischia</taxon>
        <taxon>Theropoda</taxon>
        <taxon>Coelurosauria</taxon>
        <taxon>Aves</taxon>
        <taxon>Neognathae</taxon>
        <taxon>Neoaves</taxon>
        <taxon>Telluraves</taxon>
        <taxon>Australaves</taxon>
        <taxon>Passeriformes</taxon>
        <taxon>Corvoidea</taxon>
        <taxon>Corvidae</taxon>
        <taxon>Corvus</taxon>
    </lineage>
</organism>
<accession>A0A091ESF7</accession>
<protein>
    <recommendedName>
        <fullName evidence="4">Reverse transcriptase domain-containing protein</fullName>
    </recommendedName>
</protein>
<gene>
    <name evidence="2" type="ORF">N302_15957</name>
</gene>
<dbReference type="AlphaFoldDB" id="A0A091ESF7"/>
<evidence type="ECO:0008006" key="4">
    <source>
        <dbReference type="Google" id="ProtNLM"/>
    </source>
</evidence>
<evidence type="ECO:0000256" key="1">
    <source>
        <dbReference type="SAM" id="MobiDB-lite"/>
    </source>
</evidence>
<proteinExistence type="predicted"/>
<feature type="non-terminal residue" evidence="2">
    <location>
        <position position="1"/>
    </location>
</feature>
<reference evidence="2 3" key="1">
    <citation type="submission" date="2014-04" db="EMBL/GenBank/DDBJ databases">
        <title>Genome evolution of avian class.</title>
        <authorList>
            <person name="Zhang G."/>
            <person name="Li C."/>
        </authorList>
    </citation>
    <scope>NUCLEOTIDE SEQUENCE [LARGE SCALE GENOMIC DNA]</scope>
    <source>
        <strain evidence="2">BGI_N302</strain>
    </source>
</reference>
<dbReference type="STRING" id="85066.A0A091ESF7"/>
<keyword evidence="3" id="KW-1185">Reference proteome</keyword>
<dbReference type="Proteomes" id="UP000052976">
    <property type="component" value="Unassembled WGS sequence"/>
</dbReference>
<sequence>RDLDRLEMWTEANLMKFNKAKRKVLHPGHGNPRHTNGLGREVIESSPEEKDLELTSDEKLDMSQLCVLRAQKANQILGCITRSVAIRSKKVILPLCSAHMRSHLEYCAQFWCPHHKKDLELLEQVQRRAMKFVRGLEHLPYEHRLRKLRPFSLEKRRLHGDLMANFQYLKGAYRGAGEGLFIRNCSDRTRNNGYKLKEGRFRLHIKKKFFTVGVIRQWNRLPREVVDAPTLAVFKARLDKALHNL</sequence>
<dbReference type="PANTHER" id="PTHR33332">
    <property type="entry name" value="REVERSE TRANSCRIPTASE DOMAIN-CONTAINING PROTEIN"/>
    <property type="match status" value="1"/>
</dbReference>
<evidence type="ECO:0000313" key="2">
    <source>
        <dbReference type="EMBL" id="KFO59234.1"/>
    </source>
</evidence>
<evidence type="ECO:0000313" key="3">
    <source>
        <dbReference type="Proteomes" id="UP000052976"/>
    </source>
</evidence>
<name>A0A091ESF7_CORBR</name>